<dbReference type="SUPFAM" id="SSF56300">
    <property type="entry name" value="Metallo-dependent phosphatases"/>
    <property type="match status" value="1"/>
</dbReference>
<dbReference type="Pfam" id="PF00149">
    <property type="entry name" value="Metallophos"/>
    <property type="match status" value="1"/>
</dbReference>
<comment type="caution">
    <text evidence="8">The sequence shown here is derived from an EMBL/GenBank/DDBJ whole genome shotgun (WGS) entry which is preliminary data.</text>
</comment>
<evidence type="ECO:0008006" key="10">
    <source>
        <dbReference type="Google" id="ProtNLM"/>
    </source>
</evidence>
<dbReference type="STRING" id="1423727.FC34_GL000008"/>
<evidence type="ECO:0000313" key="9">
    <source>
        <dbReference type="Proteomes" id="UP000051672"/>
    </source>
</evidence>
<evidence type="ECO:0000256" key="2">
    <source>
        <dbReference type="ARBA" id="ARBA00022801"/>
    </source>
</evidence>
<feature type="domain" description="Calcineurin-like phosphoesterase" evidence="6">
    <location>
        <begin position="41"/>
        <end position="283"/>
    </location>
</feature>
<dbReference type="Gene3D" id="1.10.246.180">
    <property type="match status" value="1"/>
</dbReference>
<dbReference type="AlphaFoldDB" id="A0A0R2B2X0"/>
<dbReference type="InterPro" id="IPR050884">
    <property type="entry name" value="CNP_phosphodiesterase-III"/>
</dbReference>
<dbReference type="InterPro" id="IPR040869">
    <property type="entry name" value="CNP_C"/>
</dbReference>
<dbReference type="GO" id="GO:0016787">
    <property type="term" value="F:hydrolase activity"/>
    <property type="evidence" value="ECO:0007669"/>
    <property type="project" value="UniProtKB-KW"/>
</dbReference>
<proteinExistence type="inferred from homology"/>
<keyword evidence="9" id="KW-1185">Reference proteome</keyword>
<evidence type="ECO:0000259" key="7">
    <source>
        <dbReference type="Pfam" id="PF17839"/>
    </source>
</evidence>
<evidence type="ECO:0000259" key="6">
    <source>
        <dbReference type="Pfam" id="PF00149"/>
    </source>
</evidence>
<dbReference type="InterPro" id="IPR004843">
    <property type="entry name" value="Calcineurin-like_PHP"/>
</dbReference>
<evidence type="ECO:0000256" key="3">
    <source>
        <dbReference type="ARBA" id="ARBA00023004"/>
    </source>
</evidence>
<feature type="domain" description="Cyclic nucleotide phosphodiesterase C-terminal" evidence="7">
    <location>
        <begin position="329"/>
        <end position="433"/>
    </location>
</feature>
<gene>
    <name evidence="8" type="ORF">FC34_GL000008</name>
</gene>
<dbReference type="Gene3D" id="3.60.21.10">
    <property type="match status" value="1"/>
</dbReference>
<evidence type="ECO:0000256" key="5">
    <source>
        <dbReference type="SAM" id="Phobius"/>
    </source>
</evidence>
<name>A0A0R2B2X0_9LACO</name>
<keyword evidence="3" id="KW-0408">Iron</keyword>
<keyword evidence="1" id="KW-0479">Metal-binding</keyword>
<organism evidence="8 9">
    <name type="scientific">Lacticaseibacillus brantae DSM 23927</name>
    <dbReference type="NCBI Taxonomy" id="1423727"/>
    <lineage>
        <taxon>Bacteria</taxon>
        <taxon>Bacillati</taxon>
        <taxon>Bacillota</taxon>
        <taxon>Bacilli</taxon>
        <taxon>Lactobacillales</taxon>
        <taxon>Lactobacillaceae</taxon>
        <taxon>Lacticaseibacillus</taxon>
    </lineage>
</organism>
<protein>
    <recommendedName>
        <fullName evidence="10">Phosphohydrolase</fullName>
    </recommendedName>
</protein>
<dbReference type="Pfam" id="PF17839">
    <property type="entry name" value="CNP_C_terminal"/>
    <property type="match status" value="1"/>
</dbReference>
<dbReference type="InterPro" id="IPR029052">
    <property type="entry name" value="Metallo-depent_PP-like"/>
</dbReference>
<dbReference type="PANTHER" id="PTHR42988">
    <property type="entry name" value="PHOSPHOHYDROLASE"/>
    <property type="match status" value="1"/>
</dbReference>
<evidence type="ECO:0000313" key="8">
    <source>
        <dbReference type="EMBL" id="KRM72308.1"/>
    </source>
</evidence>
<keyword evidence="5" id="KW-1133">Transmembrane helix</keyword>
<evidence type="ECO:0000256" key="4">
    <source>
        <dbReference type="ARBA" id="ARBA00025742"/>
    </source>
</evidence>
<dbReference type="GO" id="GO:0046872">
    <property type="term" value="F:metal ion binding"/>
    <property type="evidence" value="ECO:0007669"/>
    <property type="project" value="UniProtKB-KW"/>
</dbReference>
<feature type="transmembrane region" description="Helical" evidence="5">
    <location>
        <begin position="7"/>
        <end position="25"/>
    </location>
</feature>
<dbReference type="PANTHER" id="PTHR42988:SF2">
    <property type="entry name" value="CYCLIC NUCLEOTIDE PHOSPHODIESTERASE CBUA0032-RELATED"/>
    <property type="match status" value="1"/>
</dbReference>
<comment type="similarity">
    <text evidence="4">Belongs to the cyclic nucleotide phosphodiesterase class-III family.</text>
</comment>
<keyword evidence="2" id="KW-0378">Hydrolase</keyword>
<evidence type="ECO:0000256" key="1">
    <source>
        <dbReference type="ARBA" id="ARBA00022723"/>
    </source>
</evidence>
<keyword evidence="5" id="KW-0472">Membrane</keyword>
<sequence length="444" mass="49178">MMMKKTLWIGCGVIAALVVGWILFWPKSTAPKALTTSSRPTLWVLSDPHFIAPSLQDEGKAYTEIKQTAAGKDMDYQPQTIRAFVHAARQARPTAVVITGDLTFNGAKASAESLAHRLAPLTQAGIKLLVIPGNHDIYDGWARKYQGSQQIKVGQISPNDWRQIWAESYQYAASTDPASLSYRVNLNHDYQLLCLDSNNYPIQPSSQAPNTGGALSADTLKWLETQLLAGQRAHRQSLVFMHHNLYQHNAQVHQGFVLDNATALKRLLDHYGVKIVFSGHIHAQDISHDPDGNSPITEIVSGSFATSPNGFGEVSLSPTGLTYHRQALDLSPVLTRQERRNPDLVHHQAYLKRLFEEDAQPMAFAALAESKLPEKRLVAATKLFGQLNWQYFTGTNNPSAQALASLQASPDYQALWSSADLRGYLKTIVVDKNVPDNVNFSETW</sequence>
<dbReference type="InterPro" id="IPR012365">
    <property type="entry name" value="Pesteras_lmo2642"/>
</dbReference>
<keyword evidence="5" id="KW-0812">Transmembrane</keyword>
<dbReference type="EMBL" id="AYZQ01000001">
    <property type="protein sequence ID" value="KRM72308.1"/>
    <property type="molecule type" value="Genomic_DNA"/>
</dbReference>
<dbReference type="Proteomes" id="UP000051672">
    <property type="component" value="Unassembled WGS sequence"/>
</dbReference>
<dbReference type="PATRIC" id="fig|1423727.3.peg.9"/>
<dbReference type="PIRSF" id="PIRSF034890">
    <property type="entry name" value="Pesteras_lmo2642"/>
    <property type="match status" value="1"/>
</dbReference>
<accession>A0A0R2B2X0</accession>
<reference evidence="8 9" key="1">
    <citation type="journal article" date="2015" name="Genome Announc.">
        <title>Expanding the biotechnology potential of lactobacilli through comparative genomics of 213 strains and associated genera.</title>
        <authorList>
            <person name="Sun Z."/>
            <person name="Harris H.M."/>
            <person name="McCann A."/>
            <person name="Guo C."/>
            <person name="Argimon S."/>
            <person name="Zhang W."/>
            <person name="Yang X."/>
            <person name="Jeffery I.B."/>
            <person name="Cooney J.C."/>
            <person name="Kagawa T.F."/>
            <person name="Liu W."/>
            <person name="Song Y."/>
            <person name="Salvetti E."/>
            <person name="Wrobel A."/>
            <person name="Rasinkangas P."/>
            <person name="Parkhill J."/>
            <person name="Rea M.C."/>
            <person name="O'Sullivan O."/>
            <person name="Ritari J."/>
            <person name="Douillard F.P."/>
            <person name="Paul Ross R."/>
            <person name="Yang R."/>
            <person name="Briner A.E."/>
            <person name="Felis G.E."/>
            <person name="de Vos W.M."/>
            <person name="Barrangou R."/>
            <person name="Klaenhammer T.R."/>
            <person name="Caufield P.W."/>
            <person name="Cui Y."/>
            <person name="Zhang H."/>
            <person name="O'Toole P.W."/>
        </authorList>
    </citation>
    <scope>NUCLEOTIDE SEQUENCE [LARGE SCALE GENOMIC DNA]</scope>
    <source>
        <strain evidence="8 9">DSM 23927</strain>
    </source>
</reference>